<reference evidence="1" key="1">
    <citation type="journal article" date="2014" name="Front. Microbiol.">
        <title>High frequency of phylogenetically diverse reductive dehalogenase-homologous genes in deep subseafloor sedimentary metagenomes.</title>
        <authorList>
            <person name="Kawai M."/>
            <person name="Futagami T."/>
            <person name="Toyoda A."/>
            <person name="Takaki Y."/>
            <person name="Nishi S."/>
            <person name="Hori S."/>
            <person name="Arai W."/>
            <person name="Tsubouchi T."/>
            <person name="Morono Y."/>
            <person name="Uchiyama I."/>
            <person name="Ito T."/>
            <person name="Fujiyama A."/>
            <person name="Inagaki F."/>
            <person name="Takami H."/>
        </authorList>
    </citation>
    <scope>NUCLEOTIDE SEQUENCE</scope>
    <source>
        <strain evidence="1">Expedition CK06-06</strain>
    </source>
</reference>
<sequence length="93" mass="10070">MRRKRLFVLVMLVFLPATVSLAVESGVPSHRAEAFVGQDLHLAGGEVISYQASTGEHILVFQGGFSMSIGANQFSSDSAVVWLESIATEFRGR</sequence>
<protein>
    <submittedName>
        <fullName evidence="1">Uncharacterized protein</fullName>
    </submittedName>
</protein>
<dbReference type="EMBL" id="BARV01026901">
    <property type="protein sequence ID" value="GAI45542.1"/>
    <property type="molecule type" value="Genomic_DNA"/>
</dbReference>
<proteinExistence type="predicted"/>
<comment type="caution">
    <text evidence="1">The sequence shown here is derived from an EMBL/GenBank/DDBJ whole genome shotgun (WGS) entry which is preliminary data.</text>
</comment>
<evidence type="ECO:0000313" key="1">
    <source>
        <dbReference type="EMBL" id="GAI45542.1"/>
    </source>
</evidence>
<gene>
    <name evidence="1" type="ORF">S06H3_43373</name>
</gene>
<dbReference type="AlphaFoldDB" id="X1NNG3"/>
<name>X1NNG3_9ZZZZ</name>
<feature type="non-terminal residue" evidence="1">
    <location>
        <position position="93"/>
    </location>
</feature>
<organism evidence="1">
    <name type="scientific">marine sediment metagenome</name>
    <dbReference type="NCBI Taxonomy" id="412755"/>
    <lineage>
        <taxon>unclassified sequences</taxon>
        <taxon>metagenomes</taxon>
        <taxon>ecological metagenomes</taxon>
    </lineage>
</organism>
<accession>X1NNG3</accession>